<feature type="modified residue" description="N6-(pyridoxal phosphate)lysine" evidence="4">
    <location>
        <position position="187"/>
    </location>
</feature>
<dbReference type="InterPro" id="IPR015424">
    <property type="entry name" value="PyrdxlP-dep_Trfase"/>
</dbReference>
<dbReference type="STRING" id="1409788.NC99_31900"/>
<evidence type="ECO:0000256" key="3">
    <source>
        <dbReference type="PIRSR" id="PIRSR000390-1"/>
    </source>
</evidence>
<dbReference type="SUPFAM" id="SSF53383">
    <property type="entry name" value="PLP-dependent transferases"/>
    <property type="match status" value="1"/>
</dbReference>
<evidence type="ECO:0000256" key="2">
    <source>
        <dbReference type="ARBA" id="ARBA00037999"/>
    </source>
</evidence>
<evidence type="ECO:0000313" key="6">
    <source>
        <dbReference type="EMBL" id="KOH43974.1"/>
    </source>
</evidence>
<dbReference type="Gene3D" id="3.40.640.10">
    <property type="entry name" value="Type I PLP-dependent aspartate aminotransferase-like (Major domain)"/>
    <property type="match status" value="1"/>
</dbReference>
<protein>
    <submittedName>
        <fullName evidence="6">Mannose-6-phosphate isomerase</fullName>
    </submittedName>
</protein>
<sequence length="392" mass="43830">MLKMKFNDLNKQYQAYRPEIDAAIQSVIESASFIHGKEIELLEEELAAFAGVKHALACSSGTDALLLSLMTLDLQPGDEVICPAFSFIASASMVSFCKARPVFVDVSPIDFNIDITKIEAKITPRTKGIIAVSLFGQCADFEAINQIAKSHGLWVIEDGAQSFGATYHGQRSCSMTDIATTSFFPAKPLGCYGDGGAIFANNDEWAAKLKMLRSHGQEQRYQHKLIGINGRMDTLQAAILRVKLKYFEKEIKNRQQAATLYSNLLKGQVLLPEVADGRESSWAQFTVMIENRDLVREKLAEKGIPTTVHYPIILPKQEAFRDDVLSDERFEVAELLSETVLSLPIHGFITEEEIKLVCHELIELLEDQPQRREDAEKVLNLAPLRLRGENRK</sequence>
<accession>A0A0L8V6A3</accession>
<dbReference type="FunFam" id="3.40.640.10:FF:000089">
    <property type="entry name" value="Aminotransferase, DegT/DnrJ/EryC1/StrS family"/>
    <property type="match status" value="1"/>
</dbReference>
<feature type="active site" description="Proton acceptor" evidence="3">
    <location>
        <position position="187"/>
    </location>
</feature>
<keyword evidence="7" id="KW-1185">Reference proteome</keyword>
<reference evidence="7" key="1">
    <citation type="submission" date="2015-07" db="EMBL/GenBank/DDBJ databases">
        <title>Genome sequencing of Sunxiuqinia dokdonensis strain SK.</title>
        <authorList>
            <person name="Ahn S."/>
            <person name="Kim B.-C."/>
        </authorList>
    </citation>
    <scope>NUCLEOTIDE SEQUENCE [LARGE SCALE GENOMIC DNA]</scope>
    <source>
        <strain evidence="7">SK</strain>
    </source>
</reference>
<keyword evidence="6" id="KW-0413">Isomerase</keyword>
<dbReference type="GO" id="GO:0008483">
    <property type="term" value="F:transaminase activity"/>
    <property type="evidence" value="ECO:0007669"/>
    <property type="project" value="TreeGrafter"/>
</dbReference>
<comment type="caution">
    <text evidence="6">The sequence shown here is derived from an EMBL/GenBank/DDBJ whole genome shotgun (WGS) entry which is preliminary data.</text>
</comment>
<dbReference type="InterPro" id="IPR000653">
    <property type="entry name" value="DegT/StrS_aminotransferase"/>
</dbReference>
<name>A0A0L8V6A3_9BACT</name>
<organism evidence="6 7">
    <name type="scientific">Sunxiuqinia dokdonensis</name>
    <dbReference type="NCBI Taxonomy" id="1409788"/>
    <lineage>
        <taxon>Bacteria</taxon>
        <taxon>Pseudomonadati</taxon>
        <taxon>Bacteroidota</taxon>
        <taxon>Bacteroidia</taxon>
        <taxon>Marinilabiliales</taxon>
        <taxon>Prolixibacteraceae</taxon>
        <taxon>Sunxiuqinia</taxon>
    </lineage>
</organism>
<dbReference type="PIRSF" id="PIRSF000390">
    <property type="entry name" value="PLP_StrS"/>
    <property type="match status" value="1"/>
</dbReference>
<dbReference type="Proteomes" id="UP000036958">
    <property type="component" value="Unassembled WGS sequence"/>
</dbReference>
<dbReference type="GO" id="GO:0030170">
    <property type="term" value="F:pyridoxal phosphate binding"/>
    <property type="evidence" value="ECO:0007669"/>
    <property type="project" value="UniProtKB-ARBA"/>
</dbReference>
<dbReference type="Gene3D" id="3.90.1150.10">
    <property type="entry name" value="Aspartate Aminotransferase, domain 1"/>
    <property type="match status" value="1"/>
</dbReference>
<dbReference type="PANTHER" id="PTHR30244">
    <property type="entry name" value="TRANSAMINASE"/>
    <property type="match status" value="1"/>
</dbReference>
<keyword evidence="1 4" id="KW-0663">Pyridoxal phosphate</keyword>
<dbReference type="Pfam" id="PF01041">
    <property type="entry name" value="DegT_DnrJ_EryC1"/>
    <property type="match status" value="1"/>
</dbReference>
<proteinExistence type="inferred from homology"/>
<gene>
    <name evidence="6" type="ORF">NC99_31900</name>
</gene>
<dbReference type="GO" id="GO:0016853">
    <property type="term" value="F:isomerase activity"/>
    <property type="evidence" value="ECO:0007669"/>
    <property type="project" value="UniProtKB-KW"/>
</dbReference>
<evidence type="ECO:0000313" key="7">
    <source>
        <dbReference type="Proteomes" id="UP000036958"/>
    </source>
</evidence>
<dbReference type="AlphaFoldDB" id="A0A0L8V6A3"/>
<dbReference type="PATRIC" id="fig|1409788.3.peg.3274"/>
<dbReference type="CDD" id="cd00616">
    <property type="entry name" value="AHBA_syn"/>
    <property type="match status" value="1"/>
</dbReference>
<dbReference type="InterPro" id="IPR015421">
    <property type="entry name" value="PyrdxlP-dep_Trfase_major"/>
</dbReference>
<dbReference type="GO" id="GO:0000271">
    <property type="term" value="P:polysaccharide biosynthetic process"/>
    <property type="evidence" value="ECO:0007669"/>
    <property type="project" value="TreeGrafter"/>
</dbReference>
<evidence type="ECO:0000256" key="4">
    <source>
        <dbReference type="PIRSR" id="PIRSR000390-2"/>
    </source>
</evidence>
<evidence type="ECO:0000256" key="1">
    <source>
        <dbReference type="ARBA" id="ARBA00022898"/>
    </source>
</evidence>
<evidence type="ECO:0000256" key="5">
    <source>
        <dbReference type="RuleBase" id="RU004508"/>
    </source>
</evidence>
<comment type="similarity">
    <text evidence="2 5">Belongs to the DegT/DnrJ/EryC1 family.</text>
</comment>
<dbReference type="InterPro" id="IPR015422">
    <property type="entry name" value="PyrdxlP-dep_Trfase_small"/>
</dbReference>
<dbReference type="EMBL" id="LGIA01000173">
    <property type="protein sequence ID" value="KOH43974.1"/>
    <property type="molecule type" value="Genomic_DNA"/>
</dbReference>
<dbReference type="PANTHER" id="PTHR30244:SF42">
    <property type="entry name" value="UDP-2-ACETAMIDO-2-DEOXY-3-OXO-D-GLUCURONATE AMINOTRANSFERASE"/>
    <property type="match status" value="1"/>
</dbReference>